<dbReference type="PANTHER" id="PTHR21248">
    <property type="entry name" value="CARDIOLIPIN SYNTHASE"/>
    <property type="match status" value="1"/>
</dbReference>
<gene>
    <name evidence="2" type="ORF">BM477_06115</name>
</gene>
<dbReference type="CDD" id="cd09110">
    <property type="entry name" value="PLDc_CLS_1"/>
    <property type="match status" value="1"/>
</dbReference>
<dbReference type="SUPFAM" id="SSF56024">
    <property type="entry name" value="Phospholipase D/nuclease"/>
    <property type="match status" value="2"/>
</dbReference>
<reference evidence="3" key="1">
    <citation type="submission" date="2016-11" db="EMBL/GenBank/DDBJ databases">
        <title>Actinomyces gypaetusis sp. nov. isolated from Gypaetus barbatus in Qinghai Tibet Plateau China.</title>
        <authorList>
            <person name="Meng X."/>
        </authorList>
    </citation>
    <scope>NUCLEOTIDE SEQUENCE [LARGE SCALE GENOMIC DNA]</scope>
    <source>
        <strain evidence="3">DSM 15383</strain>
    </source>
</reference>
<protein>
    <submittedName>
        <fullName evidence="2">Cardiolipin synthase B</fullName>
    </submittedName>
</protein>
<dbReference type="Proteomes" id="UP000186465">
    <property type="component" value="Unassembled WGS sequence"/>
</dbReference>
<proteinExistence type="predicted"/>
<dbReference type="CDD" id="cd09159">
    <property type="entry name" value="PLDc_ybhO_like_2"/>
    <property type="match status" value="1"/>
</dbReference>
<dbReference type="InterPro" id="IPR001736">
    <property type="entry name" value="PLipase_D/transphosphatidylase"/>
</dbReference>
<dbReference type="STRING" id="156892.BM477_06115"/>
<keyword evidence="3" id="KW-1185">Reference proteome</keyword>
<dbReference type="GO" id="GO:0030572">
    <property type="term" value="F:phosphatidyltransferase activity"/>
    <property type="evidence" value="ECO:0007669"/>
    <property type="project" value="UniProtKB-ARBA"/>
</dbReference>
<dbReference type="Gene3D" id="3.30.870.10">
    <property type="entry name" value="Endonuclease Chain A"/>
    <property type="match status" value="2"/>
</dbReference>
<comment type="caution">
    <text evidence="2">The sequence shown here is derived from an EMBL/GenBank/DDBJ whole genome shotgun (WGS) entry which is preliminary data.</text>
</comment>
<feature type="domain" description="PLD phosphodiesterase" evidence="1">
    <location>
        <begin position="170"/>
        <end position="197"/>
    </location>
</feature>
<dbReference type="EMBL" id="MPDM01000006">
    <property type="protein sequence ID" value="OKL48042.1"/>
    <property type="molecule type" value="Genomic_DNA"/>
</dbReference>
<dbReference type="SMART" id="SM00155">
    <property type="entry name" value="PLDc"/>
    <property type="match status" value="2"/>
</dbReference>
<dbReference type="AlphaFoldDB" id="A0A1Q5PLV9"/>
<evidence type="ECO:0000313" key="2">
    <source>
        <dbReference type="EMBL" id="OKL48042.1"/>
    </source>
</evidence>
<dbReference type="OrthoDB" id="9762009at2"/>
<accession>A0A1Q5PLV9</accession>
<organism evidence="2 3">
    <name type="scientific">Boudabousia marimammalium</name>
    <dbReference type="NCBI Taxonomy" id="156892"/>
    <lineage>
        <taxon>Bacteria</taxon>
        <taxon>Bacillati</taxon>
        <taxon>Actinomycetota</taxon>
        <taxon>Actinomycetes</taxon>
        <taxon>Actinomycetales</taxon>
        <taxon>Actinomycetaceae</taxon>
        <taxon>Boudabousia</taxon>
    </lineage>
</organism>
<evidence type="ECO:0000313" key="3">
    <source>
        <dbReference type="Proteomes" id="UP000186465"/>
    </source>
</evidence>
<name>A0A1Q5PLV9_9ACTO</name>
<sequence length="425" mass="48761">MSLRKPLFRLRRIRNTAHKALKLWLFGFAALQVITASSIIAHDQFRKRRIPGGDIRYPHLPPQNTTLSKNEVTVYTQGEVLYADMLDSIEKAEHTIYFESFIWKGDQVGQQFKEALIAAAERGVTVYCVFDTFANLVVSPHFKHFPKLPNLHVRAFPLLPPSAFLIRRRLFGRDHRKLLVVDGEVGWVGGYNIGSLYATAWRDTQVRISGPAVWELENSFANFWNDFKKDKQPALPNEGARKWDARIQAIANAPNRLLYPIRGAYLDAINRASKRVWITQAYFIPDREFIDALKKAESRGVDVRVLIPERSNHILADWAAAPYFSELLAAGVEIWQYEHAMVHAKTAVIDGRWCTIGTANIDRLSLSGNFELNLVFHGENTAMVMEKVFLKDLETAHCLTTEEWAKRPWLWRVTERIIRPLGIML</sequence>
<feature type="domain" description="PLD phosphodiesterase" evidence="1">
    <location>
        <begin position="338"/>
        <end position="365"/>
    </location>
</feature>
<dbReference type="InterPro" id="IPR025202">
    <property type="entry name" value="PLD-like_dom"/>
</dbReference>
<dbReference type="RefSeq" id="WP_075361810.1">
    <property type="nucleotide sequence ID" value="NZ_MPDM01000006.1"/>
</dbReference>
<dbReference type="PANTHER" id="PTHR21248:SF22">
    <property type="entry name" value="PHOSPHOLIPASE D"/>
    <property type="match status" value="1"/>
</dbReference>
<dbReference type="Pfam" id="PF13091">
    <property type="entry name" value="PLDc_2"/>
    <property type="match status" value="2"/>
</dbReference>
<dbReference type="PROSITE" id="PS50035">
    <property type="entry name" value="PLD"/>
    <property type="match status" value="2"/>
</dbReference>
<evidence type="ECO:0000259" key="1">
    <source>
        <dbReference type="PROSITE" id="PS50035"/>
    </source>
</evidence>
<dbReference type="GO" id="GO:0032049">
    <property type="term" value="P:cardiolipin biosynthetic process"/>
    <property type="evidence" value="ECO:0007669"/>
    <property type="project" value="UniProtKB-ARBA"/>
</dbReference>